<keyword evidence="3" id="KW-1185">Reference proteome</keyword>
<keyword evidence="1" id="KW-0812">Transmembrane</keyword>
<keyword evidence="1" id="KW-1133">Transmembrane helix</keyword>
<feature type="transmembrane region" description="Helical" evidence="1">
    <location>
        <begin position="6"/>
        <end position="24"/>
    </location>
</feature>
<name>A0ABY0Y122_9PSED</name>
<evidence type="ECO:0000313" key="3">
    <source>
        <dbReference type="Proteomes" id="UP000199665"/>
    </source>
</evidence>
<evidence type="ECO:0008006" key="4">
    <source>
        <dbReference type="Google" id="ProtNLM"/>
    </source>
</evidence>
<feature type="transmembrane region" description="Helical" evidence="1">
    <location>
        <begin position="36"/>
        <end position="55"/>
    </location>
</feature>
<dbReference type="RefSeq" id="WP_090466204.1">
    <property type="nucleotide sequence ID" value="NZ_FNRV01000001.1"/>
</dbReference>
<keyword evidence="1" id="KW-0472">Membrane</keyword>
<comment type="caution">
    <text evidence="2">The sequence shown here is derived from an EMBL/GenBank/DDBJ whole genome shotgun (WGS) entry which is preliminary data.</text>
</comment>
<dbReference type="EMBL" id="FNRV01000001">
    <property type="protein sequence ID" value="SEC72858.1"/>
    <property type="molecule type" value="Genomic_DNA"/>
</dbReference>
<feature type="transmembrane region" description="Helical" evidence="1">
    <location>
        <begin position="89"/>
        <end position="115"/>
    </location>
</feature>
<evidence type="ECO:0000313" key="2">
    <source>
        <dbReference type="EMBL" id="SEC72858.1"/>
    </source>
</evidence>
<organism evidence="2 3">
    <name type="scientific">Pseudomonas mohnii</name>
    <dbReference type="NCBI Taxonomy" id="395600"/>
    <lineage>
        <taxon>Bacteria</taxon>
        <taxon>Pseudomonadati</taxon>
        <taxon>Pseudomonadota</taxon>
        <taxon>Gammaproteobacteria</taxon>
        <taxon>Pseudomonadales</taxon>
        <taxon>Pseudomonadaceae</taxon>
        <taxon>Pseudomonas</taxon>
    </lineage>
</organism>
<evidence type="ECO:0000256" key="1">
    <source>
        <dbReference type="SAM" id="Phobius"/>
    </source>
</evidence>
<dbReference type="Proteomes" id="UP000199665">
    <property type="component" value="Unassembled WGS sequence"/>
</dbReference>
<accession>A0ABY0Y122</accession>
<sequence length="278" mass="32200">MLKAALAFFPLIAGYLFVSTWHQTRYLIKREDSQKVYIRAAFWGIWLFLLAFAFLTSVKQKIEPYLAFVREWADLAILQEPSDRPTDTAFWLLVLFSTLFLGMIGGYFLNWLLALKTISGQEFFRLLVRRIKNRDHQFFGLIYAYSNRTALKTAVRVLNADLEIILMRSLELTIPVSVTLGNGKVYIGYVTGAIDPGDKRDMLRILPVVSGYRAGEEMKLCFTTWYINVYQRFKKDESLNHLNPELFEVAFPLSEIKTINLFDIKAYQAFQQENDSPA</sequence>
<reference evidence="2 3" key="1">
    <citation type="submission" date="2016-10" db="EMBL/GenBank/DDBJ databases">
        <authorList>
            <person name="Varghese N."/>
            <person name="Submissions S."/>
        </authorList>
    </citation>
    <scope>NUCLEOTIDE SEQUENCE [LARGE SCALE GENOMIC DNA]</scope>
    <source>
        <strain evidence="2 3">DSM 18327</strain>
    </source>
</reference>
<protein>
    <recommendedName>
        <fullName evidence="4">ABC transmembrane type-1 domain-containing protein</fullName>
    </recommendedName>
</protein>
<gene>
    <name evidence="2" type="ORF">SAMN05216205_3102</name>
</gene>
<proteinExistence type="predicted"/>